<name>A0A9W9V5Y9_9EURO</name>
<feature type="compositionally biased region" description="Basic and acidic residues" evidence="1">
    <location>
        <begin position="455"/>
        <end position="464"/>
    </location>
</feature>
<comment type="caution">
    <text evidence="2">The sequence shown here is derived from an EMBL/GenBank/DDBJ whole genome shotgun (WGS) entry which is preliminary data.</text>
</comment>
<keyword evidence="3" id="KW-1185">Reference proteome</keyword>
<feature type="region of interest" description="Disordered" evidence="1">
    <location>
        <begin position="1"/>
        <end position="68"/>
    </location>
</feature>
<evidence type="ECO:0000256" key="1">
    <source>
        <dbReference type="SAM" id="MobiDB-lite"/>
    </source>
</evidence>
<organism evidence="2 3">
    <name type="scientific">Penicillium cataractarum</name>
    <dbReference type="NCBI Taxonomy" id="2100454"/>
    <lineage>
        <taxon>Eukaryota</taxon>
        <taxon>Fungi</taxon>
        <taxon>Dikarya</taxon>
        <taxon>Ascomycota</taxon>
        <taxon>Pezizomycotina</taxon>
        <taxon>Eurotiomycetes</taxon>
        <taxon>Eurotiomycetidae</taxon>
        <taxon>Eurotiales</taxon>
        <taxon>Aspergillaceae</taxon>
        <taxon>Penicillium</taxon>
    </lineage>
</organism>
<evidence type="ECO:0000313" key="2">
    <source>
        <dbReference type="EMBL" id="KAJ5369942.1"/>
    </source>
</evidence>
<feature type="compositionally biased region" description="Basic and acidic residues" evidence="1">
    <location>
        <begin position="177"/>
        <end position="193"/>
    </location>
</feature>
<feature type="compositionally biased region" description="Polar residues" evidence="1">
    <location>
        <begin position="154"/>
        <end position="176"/>
    </location>
</feature>
<dbReference type="OrthoDB" id="4368953at2759"/>
<feature type="compositionally biased region" description="Low complexity" evidence="1">
    <location>
        <begin position="488"/>
        <end position="512"/>
    </location>
</feature>
<evidence type="ECO:0000313" key="3">
    <source>
        <dbReference type="Proteomes" id="UP001147782"/>
    </source>
</evidence>
<feature type="compositionally biased region" description="Polar residues" evidence="1">
    <location>
        <begin position="230"/>
        <end position="246"/>
    </location>
</feature>
<gene>
    <name evidence="2" type="ORF">N7496_006034</name>
</gene>
<proteinExistence type="predicted"/>
<accession>A0A9W9V5Y9</accession>
<reference evidence="2" key="1">
    <citation type="submission" date="2022-11" db="EMBL/GenBank/DDBJ databases">
        <authorList>
            <person name="Petersen C."/>
        </authorList>
    </citation>
    <scope>NUCLEOTIDE SEQUENCE</scope>
    <source>
        <strain evidence="2">IBT 29864</strain>
    </source>
</reference>
<protein>
    <submittedName>
        <fullName evidence="2">Uncharacterized protein</fullName>
    </submittedName>
</protein>
<reference evidence="2" key="2">
    <citation type="journal article" date="2023" name="IMA Fungus">
        <title>Comparative genomic study of the Penicillium genus elucidates a diverse pangenome and 15 lateral gene transfer events.</title>
        <authorList>
            <person name="Petersen C."/>
            <person name="Sorensen T."/>
            <person name="Nielsen M.R."/>
            <person name="Sondergaard T.E."/>
            <person name="Sorensen J.L."/>
            <person name="Fitzpatrick D.A."/>
            <person name="Frisvad J.C."/>
            <person name="Nielsen K.L."/>
        </authorList>
    </citation>
    <scope>NUCLEOTIDE SEQUENCE</scope>
    <source>
        <strain evidence="2">IBT 29864</strain>
    </source>
</reference>
<feature type="compositionally biased region" description="Basic and acidic residues" evidence="1">
    <location>
        <begin position="121"/>
        <end position="131"/>
    </location>
</feature>
<sequence>MAPGDSKANNKQGKSAIESRSSKDQNARVPSGRGVILERKKKLRQRRSDRVNEQSSQEKELAKLKRKIENVEAQIKQAMDDGKRSEMETLMKDLLSERMKKESELKTIEADLMEIDSDINQLERGEPDKVVDSNIQQETGESEATDTPEHQSEIAGNSNPGIVQQTKDTGTTVTEIPTKESNMHSADDNKGNDVNDVNEVNEVNDVNEINEVNELFASQTQPLDSKRSPNTESVQEQPLNNQNNKLPSDGETGRRPKDFADFIYDLTQDDDSPSFSLEDGTVLLKARGGKLSLNSYGPRNSPMFIWSTSPASYRVKKVTNLLGKPHKQAMERDDETDSLVYKGKIGPIKAVAWLPRNGGDSMLGLLDSVEELNPSNKERDSNYRYPFSTVLVDLEGGEEQMQSVWIDRSKYKSLSSAGKDSSKRTDRKFYEKACTQVKNFRDWAGKALDIDWKGKAREGRDDRSPTPLEETPEPEDIAQNTPRKKILAQAASSPADSSPATSSPATSSLATSHISDSNQASVKSNDISGEKSSLPRNSKPTTSEGDDEEDRAVISEFYEALLEKWGVDSTIPWKELSDTLFAQFQAAAKIYIRDLKKQNMRVEDDMNFGRAFKKGTFYTPAISAN</sequence>
<dbReference type="RefSeq" id="XP_056554376.1">
    <property type="nucleotide sequence ID" value="XM_056698963.1"/>
</dbReference>
<dbReference type="GeneID" id="81438142"/>
<dbReference type="AlphaFoldDB" id="A0A9W9V5Y9"/>
<feature type="compositionally biased region" description="Basic and acidic residues" evidence="1">
    <location>
        <begin position="46"/>
        <end position="68"/>
    </location>
</feature>
<feature type="compositionally biased region" description="Polar residues" evidence="1">
    <location>
        <begin position="513"/>
        <end position="543"/>
    </location>
</feature>
<dbReference type="EMBL" id="JAPZBS010000005">
    <property type="protein sequence ID" value="KAJ5369942.1"/>
    <property type="molecule type" value="Genomic_DNA"/>
</dbReference>
<feature type="region of interest" description="Disordered" evidence="1">
    <location>
        <begin position="118"/>
        <end position="197"/>
    </location>
</feature>
<feature type="region of interest" description="Disordered" evidence="1">
    <location>
        <begin position="455"/>
        <end position="551"/>
    </location>
</feature>
<dbReference type="Proteomes" id="UP001147782">
    <property type="component" value="Unassembled WGS sequence"/>
</dbReference>
<feature type="region of interest" description="Disordered" evidence="1">
    <location>
        <begin position="217"/>
        <end position="257"/>
    </location>
</feature>